<organism evidence="4 5">
    <name type="scientific">Thalassotalea marina</name>
    <dbReference type="NCBI Taxonomy" id="1673741"/>
    <lineage>
        <taxon>Bacteria</taxon>
        <taxon>Pseudomonadati</taxon>
        <taxon>Pseudomonadota</taxon>
        <taxon>Gammaproteobacteria</taxon>
        <taxon>Alteromonadales</taxon>
        <taxon>Colwelliaceae</taxon>
        <taxon>Thalassotalea</taxon>
    </lineage>
</organism>
<dbReference type="InterPro" id="IPR036282">
    <property type="entry name" value="Glutathione-S-Trfase_C_sf"/>
</dbReference>
<dbReference type="InterPro" id="IPR034330">
    <property type="entry name" value="GST_Zeta_C"/>
</dbReference>
<dbReference type="Proteomes" id="UP000623842">
    <property type="component" value="Unassembled WGS sequence"/>
</dbReference>
<reference evidence="4" key="2">
    <citation type="submission" date="2020-09" db="EMBL/GenBank/DDBJ databases">
        <authorList>
            <person name="Sun Q."/>
            <person name="Kim S."/>
        </authorList>
    </citation>
    <scope>NUCLEOTIDE SEQUENCE</scope>
    <source>
        <strain evidence="4">KCTC 42731</strain>
    </source>
</reference>
<evidence type="ECO:0000256" key="1">
    <source>
        <dbReference type="ARBA" id="ARBA00010007"/>
    </source>
</evidence>
<dbReference type="InterPro" id="IPR036249">
    <property type="entry name" value="Thioredoxin-like_sf"/>
</dbReference>
<comment type="similarity">
    <text evidence="1">Belongs to the GST superfamily. Zeta family.</text>
</comment>
<dbReference type="EMBL" id="BNCK01000006">
    <property type="protein sequence ID" value="GHF98312.1"/>
    <property type="molecule type" value="Genomic_DNA"/>
</dbReference>
<dbReference type="GO" id="GO:0005737">
    <property type="term" value="C:cytoplasm"/>
    <property type="evidence" value="ECO:0007669"/>
    <property type="project" value="InterPro"/>
</dbReference>
<dbReference type="NCBIfam" id="TIGR01262">
    <property type="entry name" value="maiA"/>
    <property type="match status" value="1"/>
</dbReference>
<comment type="caution">
    <text evidence="4">The sequence shown here is derived from an EMBL/GenBank/DDBJ whole genome shotgun (WGS) entry which is preliminary data.</text>
</comment>
<dbReference type="CDD" id="cd03191">
    <property type="entry name" value="GST_C_Zeta"/>
    <property type="match status" value="1"/>
</dbReference>
<evidence type="ECO:0000313" key="4">
    <source>
        <dbReference type="EMBL" id="GHF98312.1"/>
    </source>
</evidence>
<gene>
    <name evidence="4" type="primary">maiA</name>
    <name evidence="4" type="ORF">GCM10017161_28470</name>
</gene>
<evidence type="ECO:0000313" key="5">
    <source>
        <dbReference type="Proteomes" id="UP000623842"/>
    </source>
</evidence>
<dbReference type="SFLD" id="SFLDS00019">
    <property type="entry name" value="Glutathione_Transferase_(cytos"/>
    <property type="match status" value="1"/>
</dbReference>
<dbReference type="GO" id="GO:0016034">
    <property type="term" value="F:maleylacetoacetate isomerase activity"/>
    <property type="evidence" value="ECO:0007669"/>
    <property type="project" value="TreeGrafter"/>
</dbReference>
<dbReference type="Pfam" id="PF00043">
    <property type="entry name" value="GST_C"/>
    <property type="match status" value="1"/>
</dbReference>
<dbReference type="InterPro" id="IPR004046">
    <property type="entry name" value="GST_C"/>
</dbReference>
<feature type="domain" description="GST C-terminal" evidence="3">
    <location>
        <begin position="87"/>
        <end position="212"/>
    </location>
</feature>
<dbReference type="PROSITE" id="PS50404">
    <property type="entry name" value="GST_NTER"/>
    <property type="match status" value="1"/>
</dbReference>
<sequence length="212" mass="23855">MKLYGYWRSSAAYRVRIALNLKGINYQSIPVHLVKDGGEQHKVEYAKLNPTELVPTLIDGEVTLNQSLAIIDYLEAKFPETPLYPSELAQKAQVQAAVLDIACEIHPINNLRVQQYLVKELNVSEEQKLAWSHHWMTLGFHALEKKLAATAGKYCFGDQVTAADITLVPQIYNARRFNVDLSEFPTICRIVDNCNLLPAFISALPENQDDAS</sequence>
<dbReference type="PROSITE" id="PS50405">
    <property type="entry name" value="GST_CTER"/>
    <property type="match status" value="1"/>
</dbReference>
<dbReference type="SUPFAM" id="SSF52833">
    <property type="entry name" value="Thioredoxin-like"/>
    <property type="match status" value="1"/>
</dbReference>
<dbReference type="Gene3D" id="1.20.1050.10">
    <property type="match status" value="1"/>
</dbReference>
<evidence type="ECO:0000259" key="3">
    <source>
        <dbReference type="PROSITE" id="PS50405"/>
    </source>
</evidence>
<dbReference type="FunFam" id="1.20.1050.10:FF:000017">
    <property type="entry name" value="Maleylacetoacetate isomerase"/>
    <property type="match status" value="1"/>
</dbReference>
<evidence type="ECO:0000259" key="2">
    <source>
        <dbReference type="PROSITE" id="PS50404"/>
    </source>
</evidence>
<name>A0A919BLJ4_9GAMM</name>
<proteinExistence type="inferred from homology"/>
<keyword evidence="5" id="KW-1185">Reference proteome</keyword>
<feature type="domain" description="GST N-terminal" evidence="2">
    <location>
        <begin position="1"/>
        <end position="82"/>
    </location>
</feature>
<keyword evidence="4" id="KW-0413">Isomerase</keyword>
<dbReference type="AlphaFoldDB" id="A0A919BLJ4"/>
<dbReference type="Gene3D" id="3.40.30.10">
    <property type="entry name" value="Glutaredoxin"/>
    <property type="match status" value="1"/>
</dbReference>
<dbReference type="GO" id="GO:0006749">
    <property type="term" value="P:glutathione metabolic process"/>
    <property type="evidence" value="ECO:0007669"/>
    <property type="project" value="TreeGrafter"/>
</dbReference>
<dbReference type="RefSeq" id="WP_189771875.1">
    <property type="nucleotide sequence ID" value="NZ_BNCK01000006.1"/>
</dbReference>
<dbReference type="SUPFAM" id="SSF47616">
    <property type="entry name" value="GST C-terminal domain-like"/>
    <property type="match status" value="1"/>
</dbReference>
<dbReference type="Pfam" id="PF13417">
    <property type="entry name" value="GST_N_3"/>
    <property type="match status" value="1"/>
</dbReference>
<dbReference type="GO" id="GO:0006559">
    <property type="term" value="P:L-phenylalanine catabolic process"/>
    <property type="evidence" value="ECO:0007669"/>
    <property type="project" value="TreeGrafter"/>
</dbReference>
<dbReference type="InterPro" id="IPR005955">
    <property type="entry name" value="GST_Zeta"/>
</dbReference>
<dbReference type="PANTHER" id="PTHR42673">
    <property type="entry name" value="MALEYLACETOACETATE ISOMERASE"/>
    <property type="match status" value="1"/>
</dbReference>
<dbReference type="CDD" id="cd03042">
    <property type="entry name" value="GST_N_Zeta"/>
    <property type="match status" value="1"/>
</dbReference>
<dbReference type="InterPro" id="IPR004045">
    <property type="entry name" value="Glutathione_S-Trfase_N"/>
</dbReference>
<dbReference type="SFLD" id="SFLDG00358">
    <property type="entry name" value="Main_(cytGST)"/>
    <property type="match status" value="1"/>
</dbReference>
<dbReference type="PANTHER" id="PTHR42673:SF21">
    <property type="entry name" value="GLUTATHIONE S-TRANSFERASE YFCF"/>
    <property type="match status" value="1"/>
</dbReference>
<dbReference type="InterPro" id="IPR010987">
    <property type="entry name" value="Glutathione-S-Trfase_C-like"/>
</dbReference>
<dbReference type="FunFam" id="3.40.30.10:FF:000293">
    <property type="entry name" value="Maleylacetoacetate isomerase MaiA"/>
    <property type="match status" value="1"/>
</dbReference>
<dbReference type="InterPro" id="IPR040079">
    <property type="entry name" value="Glutathione_S-Trfase"/>
</dbReference>
<accession>A0A919BLJ4</accession>
<dbReference type="GO" id="GO:0004364">
    <property type="term" value="F:glutathione transferase activity"/>
    <property type="evidence" value="ECO:0007669"/>
    <property type="project" value="TreeGrafter"/>
</dbReference>
<reference evidence="4" key="1">
    <citation type="journal article" date="2014" name="Int. J. Syst. Evol. Microbiol.">
        <title>Complete genome sequence of Corynebacterium casei LMG S-19264T (=DSM 44701T), isolated from a smear-ripened cheese.</title>
        <authorList>
            <consortium name="US DOE Joint Genome Institute (JGI-PGF)"/>
            <person name="Walter F."/>
            <person name="Albersmeier A."/>
            <person name="Kalinowski J."/>
            <person name="Ruckert C."/>
        </authorList>
    </citation>
    <scope>NUCLEOTIDE SEQUENCE</scope>
    <source>
        <strain evidence="4">KCTC 42731</strain>
    </source>
</reference>
<dbReference type="InterPro" id="IPR034333">
    <property type="entry name" value="GST_Zeta_N"/>
</dbReference>
<protein>
    <submittedName>
        <fullName evidence="4">Maleylacetoacetate isomerase</fullName>
    </submittedName>
</protein>